<dbReference type="RefSeq" id="WP_354658957.1">
    <property type="nucleotide sequence ID" value="NZ_JBEXAC010000001.1"/>
</dbReference>
<comment type="subcellular location">
    <subcellularLocation>
        <location evidence="1">Membrane</location>
        <topology evidence="1">Multi-pass membrane protein</topology>
    </subcellularLocation>
</comment>
<dbReference type="PANTHER" id="PTHR31310">
    <property type="match status" value="1"/>
</dbReference>
<keyword evidence="8" id="KW-1185">Reference proteome</keyword>
<keyword evidence="3 5" id="KW-1133">Transmembrane helix</keyword>
<reference evidence="7 8" key="1">
    <citation type="submission" date="2024-06" db="EMBL/GenBank/DDBJ databases">
        <title>Chitinophaga defluvii sp. nov., isolated from municipal sewage.</title>
        <authorList>
            <person name="Zhang L."/>
        </authorList>
    </citation>
    <scope>NUCLEOTIDE SEQUENCE [LARGE SCALE GENOMIC DNA]</scope>
    <source>
        <strain evidence="7 8">H8</strain>
    </source>
</reference>
<dbReference type="Proteomes" id="UP001549749">
    <property type="component" value="Unassembled WGS sequence"/>
</dbReference>
<evidence type="ECO:0000256" key="3">
    <source>
        <dbReference type="ARBA" id="ARBA00022989"/>
    </source>
</evidence>
<name>A0ABV2SZV5_9BACT</name>
<keyword evidence="2 5" id="KW-0812">Transmembrane</keyword>
<dbReference type="InterPro" id="IPR052185">
    <property type="entry name" value="IPC_Synthase-Related"/>
</dbReference>
<evidence type="ECO:0000313" key="7">
    <source>
        <dbReference type="EMBL" id="MET6996311.1"/>
    </source>
</evidence>
<accession>A0ABV2SZV5</accession>
<feature type="transmembrane region" description="Helical" evidence="5">
    <location>
        <begin position="128"/>
        <end position="149"/>
    </location>
</feature>
<comment type="caution">
    <text evidence="7">The sequence shown here is derived from an EMBL/GenBank/DDBJ whole genome shotgun (WGS) entry which is preliminary data.</text>
</comment>
<dbReference type="InterPro" id="IPR026841">
    <property type="entry name" value="Aur1/Ipt1"/>
</dbReference>
<dbReference type="EMBL" id="JBEXAC010000001">
    <property type="protein sequence ID" value="MET6996311.1"/>
    <property type="molecule type" value="Genomic_DNA"/>
</dbReference>
<feature type="transmembrane region" description="Helical" evidence="5">
    <location>
        <begin position="251"/>
        <end position="269"/>
    </location>
</feature>
<evidence type="ECO:0000256" key="1">
    <source>
        <dbReference type="ARBA" id="ARBA00004141"/>
    </source>
</evidence>
<gene>
    <name evidence="7" type="ORF">ABR189_02985</name>
</gene>
<feature type="transmembrane region" description="Helical" evidence="5">
    <location>
        <begin position="225"/>
        <end position="244"/>
    </location>
</feature>
<dbReference type="CDD" id="cd03386">
    <property type="entry name" value="PAP2_Aur1_like"/>
    <property type="match status" value="1"/>
</dbReference>
<dbReference type="Pfam" id="PF14378">
    <property type="entry name" value="PAP2_3"/>
    <property type="match status" value="1"/>
</dbReference>
<evidence type="ECO:0000256" key="2">
    <source>
        <dbReference type="ARBA" id="ARBA00022692"/>
    </source>
</evidence>
<evidence type="ECO:0000256" key="5">
    <source>
        <dbReference type="SAM" id="Phobius"/>
    </source>
</evidence>
<feature type="transmembrane region" description="Helical" evidence="5">
    <location>
        <begin position="12"/>
        <end position="31"/>
    </location>
</feature>
<evidence type="ECO:0000313" key="8">
    <source>
        <dbReference type="Proteomes" id="UP001549749"/>
    </source>
</evidence>
<organism evidence="7 8">
    <name type="scientific">Chitinophaga defluvii</name>
    <dbReference type="NCBI Taxonomy" id="3163343"/>
    <lineage>
        <taxon>Bacteria</taxon>
        <taxon>Pseudomonadati</taxon>
        <taxon>Bacteroidota</taxon>
        <taxon>Chitinophagia</taxon>
        <taxon>Chitinophagales</taxon>
        <taxon>Chitinophagaceae</taxon>
        <taxon>Chitinophaga</taxon>
    </lineage>
</organism>
<evidence type="ECO:0000256" key="4">
    <source>
        <dbReference type="ARBA" id="ARBA00023136"/>
    </source>
</evidence>
<sequence length="309" mass="35852">MNNTFTARGVTLFNGKTLLFTGILSIAYLLLSWALVGFKTDQLVLVAIFNTFYYVSWGTRKFIQGFSIFIIFWVLFDYMKAFPNFHYNEVHIKSLYDAEMHWFGIREGDKLITPNEFWLIHQNRWLDIMSGAFYLTWVPVPLLFAGILFFRNRVQFFHFSLTFLLVNLIGFVIYYVYPAAPPWYVQLHGFDFYPATRGNTAGLARFDAFFHVDIFQSLYTKSSNVFAAMPSLHSAYPLIVLVYGWRNKMGWLNILFAVIVAGIWFAAVYTSHHYVLDVIAGIICAVAGILLYNSVFRKEVERRVLKANT</sequence>
<feature type="transmembrane region" description="Helical" evidence="5">
    <location>
        <begin position="62"/>
        <end position="79"/>
    </location>
</feature>
<feature type="domain" description="Inositolphosphotransferase Aur1/Ipt1" evidence="6">
    <location>
        <begin position="120"/>
        <end position="291"/>
    </location>
</feature>
<protein>
    <submittedName>
        <fullName evidence="7">Phosphatase PAP2 family protein</fullName>
    </submittedName>
</protein>
<feature type="transmembrane region" description="Helical" evidence="5">
    <location>
        <begin position="37"/>
        <end position="55"/>
    </location>
</feature>
<proteinExistence type="predicted"/>
<feature type="transmembrane region" description="Helical" evidence="5">
    <location>
        <begin position="156"/>
        <end position="177"/>
    </location>
</feature>
<feature type="transmembrane region" description="Helical" evidence="5">
    <location>
        <begin position="275"/>
        <end position="296"/>
    </location>
</feature>
<keyword evidence="4 5" id="KW-0472">Membrane</keyword>
<dbReference type="PANTHER" id="PTHR31310:SF7">
    <property type="entry name" value="PA-PHOSPHATASE RELATED-FAMILY PROTEIN DDB_G0268928"/>
    <property type="match status" value="1"/>
</dbReference>
<evidence type="ECO:0000259" key="6">
    <source>
        <dbReference type="Pfam" id="PF14378"/>
    </source>
</evidence>